<keyword evidence="9" id="KW-1185">Reference proteome</keyword>
<reference evidence="8 9" key="1">
    <citation type="submission" date="2023-10" db="EMBL/GenBank/DDBJ databases">
        <title>Virgibacillus halophilus 5B73C genome.</title>
        <authorList>
            <person name="Miliotis G."/>
            <person name="Sengupta P."/>
            <person name="Hameed A."/>
            <person name="Chuvochina M."/>
            <person name="Mcdonagh F."/>
            <person name="Simpson A.C."/>
            <person name="Singh N.K."/>
            <person name="Rekha P.D."/>
            <person name="Raman K."/>
            <person name="Hugenholtz P."/>
            <person name="Venkateswaran K."/>
        </authorList>
    </citation>
    <scope>NUCLEOTIDE SEQUENCE [LARGE SCALE GENOMIC DNA]</scope>
    <source>
        <strain evidence="8 9">5B73C</strain>
    </source>
</reference>
<comment type="caution">
    <text evidence="8">The sequence shown here is derived from an EMBL/GenBank/DDBJ whole genome shotgun (WGS) entry which is preliminary data.</text>
</comment>
<dbReference type="EMBL" id="JAWDIP010000003">
    <property type="protein sequence ID" value="MDY0394159.1"/>
    <property type="molecule type" value="Genomic_DNA"/>
</dbReference>
<keyword evidence="5" id="KW-0777">Teichoic acid biosynthesis</keyword>
<proteinExistence type="inferred from homology"/>
<evidence type="ECO:0000256" key="5">
    <source>
        <dbReference type="ARBA" id="ARBA00022944"/>
    </source>
</evidence>
<sequence length="386" mass="45280">MFKEIIIFIYLILFRIVFNIFRLLPLQRGKTVFVASFEDNILYTLRDVEKQTDERMIVLRLSDWKVTIQETARIRVLEFAFPHIFHWFQAVYHLATSKIIFVDNYYGFLAAANVRKEVSVIQLWHAAGAIKLFGLRNPAISERPAIAKWRFRKVYQHFDHVVVGCEAMAGIFQESFGIDHEKMLRTGVPRTDFFFDQLALEREREKFLRQYPVIRDKQVILYAPTFRNGPKTTAELPLNINEMCQSLCEDYVLFLHLHPAVKVDISISNQTFVIDLSDYHNVNHLLAFTDILITDYSSIPFEFSLLERPMIFFAYDEEAYSVASGFWEPYEDMVPGPIVKNTTELVDALLQKDAFDMDAVRKFARKWNAYSRGRSSQALVERFYRS</sequence>
<dbReference type="Gene3D" id="3.40.50.11820">
    <property type="match status" value="1"/>
</dbReference>
<dbReference type="SUPFAM" id="SSF53756">
    <property type="entry name" value="UDP-Glycosyltransferase/glycogen phosphorylase"/>
    <property type="match status" value="1"/>
</dbReference>
<dbReference type="PANTHER" id="PTHR37316">
    <property type="entry name" value="TEICHOIC ACID GLYCEROL-PHOSPHATE PRIMASE"/>
    <property type="match status" value="1"/>
</dbReference>
<dbReference type="InterPro" id="IPR043148">
    <property type="entry name" value="TagF_C"/>
</dbReference>
<gene>
    <name evidence="8" type="ORF">RWE15_06265</name>
</gene>
<comment type="similarity">
    <text evidence="2">Belongs to the CDP-glycerol glycerophosphotransferase family.</text>
</comment>
<evidence type="ECO:0000313" key="8">
    <source>
        <dbReference type="EMBL" id="MDY0394159.1"/>
    </source>
</evidence>
<keyword evidence="6 7" id="KW-0472">Membrane</keyword>
<evidence type="ECO:0000256" key="2">
    <source>
        <dbReference type="ARBA" id="ARBA00010488"/>
    </source>
</evidence>
<organism evidence="8 9">
    <name type="scientific">Tigheibacillus halophilus</name>
    <dbReference type="NCBI Taxonomy" id="361280"/>
    <lineage>
        <taxon>Bacteria</taxon>
        <taxon>Bacillati</taxon>
        <taxon>Bacillota</taxon>
        <taxon>Bacilli</taxon>
        <taxon>Bacillales</taxon>
        <taxon>Bacillaceae</taxon>
        <taxon>Tigheibacillus</taxon>
    </lineage>
</organism>
<evidence type="ECO:0000256" key="7">
    <source>
        <dbReference type="SAM" id="Phobius"/>
    </source>
</evidence>
<evidence type="ECO:0000256" key="6">
    <source>
        <dbReference type="ARBA" id="ARBA00023136"/>
    </source>
</evidence>
<keyword evidence="3" id="KW-1003">Cell membrane</keyword>
<evidence type="ECO:0000256" key="4">
    <source>
        <dbReference type="ARBA" id="ARBA00022679"/>
    </source>
</evidence>
<evidence type="ECO:0000313" key="9">
    <source>
        <dbReference type="Proteomes" id="UP001281447"/>
    </source>
</evidence>
<comment type="subcellular location">
    <subcellularLocation>
        <location evidence="1">Cell membrane</location>
        <topology evidence="1">Peripheral membrane protein</topology>
    </subcellularLocation>
</comment>
<keyword evidence="7" id="KW-0812">Transmembrane</keyword>
<dbReference type="InterPro" id="IPR007554">
    <property type="entry name" value="Glycerophosphate_synth"/>
</dbReference>
<dbReference type="InterPro" id="IPR043149">
    <property type="entry name" value="TagF_N"/>
</dbReference>
<dbReference type="InterPro" id="IPR051612">
    <property type="entry name" value="Teichoic_Acid_Biosynth"/>
</dbReference>
<dbReference type="Gene3D" id="3.40.50.12580">
    <property type="match status" value="1"/>
</dbReference>
<dbReference type="PANTHER" id="PTHR37316:SF1">
    <property type="entry name" value="TEICHOIC ACID GLYCEROL-PHOSPHATE PRIMASE"/>
    <property type="match status" value="1"/>
</dbReference>
<evidence type="ECO:0000256" key="3">
    <source>
        <dbReference type="ARBA" id="ARBA00022475"/>
    </source>
</evidence>
<keyword evidence="4" id="KW-0808">Transferase</keyword>
<name>A0ABU5C4K7_9BACI</name>
<dbReference type="Pfam" id="PF04464">
    <property type="entry name" value="Glyphos_transf"/>
    <property type="match status" value="1"/>
</dbReference>
<evidence type="ECO:0000256" key="1">
    <source>
        <dbReference type="ARBA" id="ARBA00004202"/>
    </source>
</evidence>
<protein>
    <submittedName>
        <fullName evidence="8">CDP-glycerol glycerophosphotransferase family protein</fullName>
    </submittedName>
</protein>
<accession>A0ABU5C4K7</accession>
<dbReference type="Proteomes" id="UP001281447">
    <property type="component" value="Unassembled WGS sequence"/>
</dbReference>
<feature type="transmembrane region" description="Helical" evidence="7">
    <location>
        <begin position="6"/>
        <end position="24"/>
    </location>
</feature>
<dbReference type="RefSeq" id="WP_390355221.1">
    <property type="nucleotide sequence ID" value="NZ_JBHUIZ010000006.1"/>
</dbReference>
<keyword evidence="7" id="KW-1133">Transmembrane helix</keyword>